<organism evidence="1">
    <name type="scientific">human gut metagenome</name>
    <dbReference type="NCBI Taxonomy" id="408170"/>
    <lineage>
        <taxon>unclassified sequences</taxon>
        <taxon>metagenomes</taxon>
        <taxon>organismal metagenomes</taxon>
    </lineage>
</organism>
<dbReference type="Gene3D" id="1.20.272.10">
    <property type="match status" value="1"/>
</dbReference>
<gene>
    <name evidence="1" type="ORF">LEA_07805</name>
</gene>
<dbReference type="EMBL" id="AJWY01005161">
    <property type="protein sequence ID" value="EKC70392.1"/>
    <property type="molecule type" value="Genomic_DNA"/>
</dbReference>
<accession>K1TB56</accession>
<comment type="caution">
    <text evidence="1">The sequence shown here is derived from an EMBL/GenBank/DDBJ whole genome shotgun (WGS) entry which is preliminary data.</text>
</comment>
<feature type="non-terminal residue" evidence="1">
    <location>
        <position position="1"/>
    </location>
</feature>
<name>K1TB56_9ZZZZ</name>
<reference evidence="1" key="1">
    <citation type="journal article" date="2013" name="Environ. Microbiol.">
        <title>Microbiota from the distal guts of lean and obese adolescents exhibit partial functional redundancy besides clear differences in community structure.</title>
        <authorList>
            <person name="Ferrer M."/>
            <person name="Ruiz A."/>
            <person name="Lanza F."/>
            <person name="Haange S.B."/>
            <person name="Oberbach A."/>
            <person name="Till H."/>
            <person name="Bargiela R."/>
            <person name="Campoy C."/>
            <person name="Segura M.T."/>
            <person name="Richter M."/>
            <person name="von Bergen M."/>
            <person name="Seifert J."/>
            <person name="Suarez A."/>
        </authorList>
    </citation>
    <scope>NUCLEOTIDE SEQUENCE</scope>
</reference>
<evidence type="ECO:0000313" key="1">
    <source>
        <dbReference type="EMBL" id="EKC70392.1"/>
    </source>
</evidence>
<protein>
    <submittedName>
        <fullName evidence="1">Uncharacterized protein</fullName>
    </submittedName>
</protein>
<sequence>GEKANFAASCYNYRGREFRLRNASYDSRNISIKTLRKNLDSLNEADRKLKIRVTDEKIILEKLLVELLRSEQ</sequence>
<dbReference type="AlphaFoldDB" id="K1TB56"/>
<proteinExistence type="predicted"/>